<organism evidence="2 3">
    <name type="scientific">Coprinopsis marcescibilis</name>
    <name type="common">Agaric fungus</name>
    <name type="synonym">Psathyrella marcescibilis</name>
    <dbReference type="NCBI Taxonomy" id="230819"/>
    <lineage>
        <taxon>Eukaryota</taxon>
        <taxon>Fungi</taxon>
        <taxon>Dikarya</taxon>
        <taxon>Basidiomycota</taxon>
        <taxon>Agaricomycotina</taxon>
        <taxon>Agaricomycetes</taxon>
        <taxon>Agaricomycetidae</taxon>
        <taxon>Agaricales</taxon>
        <taxon>Agaricineae</taxon>
        <taxon>Psathyrellaceae</taxon>
        <taxon>Coprinopsis</taxon>
    </lineage>
</organism>
<accession>A0A5C3KFF9</accession>
<proteinExistence type="predicted"/>
<dbReference type="Proteomes" id="UP000307440">
    <property type="component" value="Unassembled WGS sequence"/>
</dbReference>
<gene>
    <name evidence="2" type="ORF">FA15DRAFT_760548</name>
</gene>
<dbReference type="EMBL" id="ML210389">
    <property type="protein sequence ID" value="TFK18604.1"/>
    <property type="molecule type" value="Genomic_DNA"/>
</dbReference>
<dbReference type="InterPro" id="IPR027974">
    <property type="entry name" value="DUF4470"/>
</dbReference>
<dbReference type="OrthoDB" id="2423701at2759"/>
<dbReference type="Gene3D" id="1.25.40.10">
    <property type="entry name" value="Tetratricopeptide repeat domain"/>
    <property type="match status" value="1"/>
</dbReference>
<reference evidence="2 3" key="1">
    <citation type="journal article" date="2019" name="Nat. Ecol. Evol.">
        <title>Megaphylogeny resolves global patterns of mushroom evolution.</title>
        <authorList>
            <person name="Varga T."/>
            <person name="Krizsan K."/>
            <person name="Foldi C."/>
            <person name="Dima B."/>
            <person name="Sanchez-Garcia M."/>
            <person name="Sanchez-Ramirez S."/>
            <person name="Szollosi G.J."/>
            <person name="Szarkandi J.G."/>
            <person name="Papp V."/>
            <person name="Albert L."/>
            <person name="Andreopoulos W."/>
            <person name="Angelini C."/>
            <person name="Antonin V."/>
            <person name="Barry K.W."/>
            <person name="Bougher N.L."/>
            <person name="Buchanan P."/>
            <person name="Buyck B."/>
            <person name="Bense V."/>
            <person name="Catcheside P."/>
            <person name="Chovatia M."/>
            <person name="Cooper J."/>
            <person name="Damon W."/>
            <person name="Desjardin D."/>
            <person name="Finy P."/>
            <person name="Geml J."/>
            <person name="Haridas S."/>
            <person name="Hughes K."/>
            <person name="Justo A."/>
            <person name="Karasinski D."/>
            <person name="Kautmanova I."/>
            <person name="Kiss B."/>
            <person name="Kocsube S."/>
            <person name="Kotiranta H."/>
            <person name="LaButti K.M."/>
            <person name="Lechner B.E."/>
            <person name="Liimatainen K."/>
            <person name="Lipzen A."/>
            <person name="Lukacs Z."/>
            <person name="Mihaltcheva S."/>
            <person name="Morgado L.N."/>
            <person name="Niskanen T."/>
            <person name="Noordeloos M.E."/>
            <person name="Ohm R.A."/>
            <person name="Ortiz-Santana B."/>
            <person name="Ovrebo C."/>
            <person name="Racz N."/>
            <person name="Riley R."/>
            <person name="Savchenko A."/>
            <person name="Shiryaev A."/>
            <person name="Soop K."/>
            <person name="Spirin V."/>
            <person name="Szebenyi C."/>
            <person name="Tomsovsky M."/>
            <person name="Tulloss R.E."/>
            <person name="Uehling J."/>
            <person name="Grigoriev I.V."/>
            <person name="Vagvolgyi C."/>
            <person name="Papp T."/>
            <person name="Martin F.M."/>
            <person name="Miettinen O."/>
            <person name="Hibbett D.S."/>
            <person name="Nagy L.G."/>
        </authorList>
    </citation>
    <scope>NUCLEOTIDE SEQUENCE [LARGE SCALE GENOMIC DNA]</scope>
    <source>
        <strain evidence="2 3">CBS 121175</strain>
    </source>
</reference>
<name>A0A5C3KFF9_COPMA</name>
<feature type="domain" description="DUF4470" evidence="1">
    <location>
        <begin position="203"/>
        <end position="321"/>
    </location>
</feature>
<evidence type="ECO:0000313" key="2">
    <source>
        <dbReference type="EMBL" id="TFK18604.1"/>
    </source>
</evidence>
<protein>
    <recommendedName>
        <fullName evidence="1">DUF4470 domain-containing protein</fullName>
    </recommendedName>
</protein>
<sequence length="978" mass="110274">MADFAHQKGNGLYKQGDLEGAAQAFQTAARLDSAEPKYASNLSAVYYEQGQYSSAIESIFASWRALRAKHGGDGVPTTPLVTDPLAFKLALRFVKCKLNSVANKSLCLHDKKPKKKAKTGEGNASLERDLETFIHERVCGASGASDHQDLVRGWNAWSAIKKECSEHTAEDCRASLYAAGKHFRGLPIYRKALDPVLEYYRFGNDPTRSLLYGIDNLNANSFTLDDDVFIKEAWKDAAFLFGGSGDARHAFGTMIHFLDLWKKLARVTWSRKTLPKLHMTLVDIHPAALARAMMIFALMRKGAQAANTAKLEIESTIFYTFSCILMPGYCIPIINKTSREIIEELQGKAPTLLTKSWQVDEASRERVIPIFKYWSEPLSKTTEKMLQYNGPSSFAFGMAPPRKMSLARNEKFQEMLAHLSSQGLLRVENDPRFPTYNNCRAEEKLYDDFRVLLPPKPLIGRYPILTKYARTEGREGRSELMQEVKREWKPNPTLFDNRTTESEAFSAEGYPVISGSDPFQTVCDCLMFTVPFADGRDFSLDQTSFSVMQQFFASARTAMEVFGDDLVVEFLCRDMCSGVSQLVEGDLGPRPLGAPKKYLRMWLSNTPDYTGSILTNTVYLGPYLDQSKHAMMIWNCLLSPPSFNNLREMCFNYTYLNPKDAGRFFGTLIRDEHRGSLEEFNMSVVPRTTSFSSTVSKRKTCEYLSRMLLRAICCPRSNSSPRRVDEPTNLVSYFRLLAYLCEHAGCPTHWVGDFAQGIVNDSVVTDLMPYTGVLPIKEGAVPAKAPCARKVNLEPWQAELETILVTAKDALPFYISLPERYTSSLDDIKTYTAPVVLTAKNRIETNYLTKTVTLVFYKSPDGARDSSVLQLANRIPDLIEKRSALGRDTQVQILTSQEDADVLAKKPYVSWKMSEGWFEKMRREGWCMFVFLTSYWKAVSKPVEAALWSKSGEDIATVRRTTTKVVGSELDHLLFDLD</sequence>
<evidence type="ECO:0000259" key="1">
    <source>
        <dbReference type="Pfam" id="PF14737"/>
    </source>
</evidence>
<dbReference type="InterPro" id="IPR011990">
    <property type="entry name" value="TPR-like_helical_dom_sf"/>
</dbReference>
<dbReference type="SUPFAM" id="SSF48452">
    <property type="entry name" value="TPR-like"/>
    <property type="match status" value="1"/>
</dbReference>
<evidence type="ECO:0000313" key="3">
    <source>
        <dbReference type="Proteomes" id="UP000307440"/>
    </source>
</evidence>
<dbReference type="Pfam" id="PF14737">
    <property type="entry name" value="DUF4470"/>
    <property type="match status" value="1"/>
</dbReference>
<dbReference type="AlphaFoldDB" id="A0A5C3KFF9"/>
<dbReference type="STRING" id="230819.A0A5C3KFF9"/>
<keyword evidence="3" id="KW-1185">Reference proteome</keyword>